<feature type="compositionally biased region" description="Basic residues" evidence="1">
    <location>
        <begin position="175"/>
        <end position="186"/>
    </location>
</feature>
<reference evidence="2" key="1">
    <citation type="submission" date="2020-02" db="EMBL/GenBank/DDBJ databases">
        <authorList>
            <person name="Meier V. D."/>
        </authorList>
    </citation>
    <scope>NUCLEOTIDE SEQUENCE</scope>
    <source>
        <strain evidence="2">AVDCRST_MAG36</strain>
    </source>
</reference>
<feature type="non-terminal residue" evidence="2">
    <location>
        <position position="252"/>
    </location>
</feature>
<feature type="non-terminal residue" evidence="2">
    <location>
        <position position="1"/>
    </location>
</feature>
<accession>A0A6J4LLK2</accession>
<evidence type="ECO:0000256" key="1">
    <source>
        <dbReference type="SAM" id="MobiDB-lite"/>
    </source>
</evidence>
<keyword evidence="2" id="KW-0830">Ubiquinone</keyword>
<name>A0A6J4LLK2_9ACTN</name>
<feature type="compositionally biased region" description="Basic residues" evidence="1">
    <location>
        <begin position="197"/>
        <end position="206"/>
    </location>
</feature>
<protein>
    <submittedName>
        <fullName evidence="2">NADH-ubiquinone oxidoreductase chain J</fullName>
        <ecNumber evidence="2">1.6.5.3</ecNumber>
    </submittedName>
</protein>
<dbReference type="GO" id="GO:0016491">
    <property type="term" value="F:oxidoreductase activity"/>
    <property type="evidence" value="ECO:0007669"/>
    <property type="project" value="UniProtKB-KW"/>
</dbReference>
<feature type="compositionally biased region" description="Basic residues" evidence="1">
    <location>
        <begin position="56"/>
        <end position="79"/>
    </location>
</feature>
<feature type="region of interest" description="Disordered" evidence="1">
    <location>
        <begin position="1"/>
        <end position="252"/>
    </location>
</feature>
<feature type="compositionally biased region" description="Basic residues" evidence="1">
    <location>
        <begin position="225"/>
        <end position="252"/>
    </location>
</feature>
<feature type="compositionally biased region" description="Basic residues" evidence="1">
    <location>
        <begin position="113"/>
        <end position="127"/>
    </location>
</feature>
<feature type="compositionally biased region" description="Basic residues" evidence="1">
    <location>
        <begin position="92"/>
        <end position="106"/>
    </location>
</feature>
<organism evidence="2">
    <name type="scientific">uncultured Nocardioidaceae bacterium</name>
    <dbReference type="NCBI Taxonomy" id="253824"/>
    <lineage>
        <taxon>Bacteria</taxon>
        <taxon>Bacillati</taxon>
        <taxon>Actinomycetota</taxon>
        <taxon>Actinomycetes</taxon>
        <taxon>Propionibacteriales</taxon>
        <taxon>Nocardioidaceae</taxon>
        <taxon>environmental samples</taxon>
    </lineage>
</organism>
<gene>
    <name evidence="2" type="ORF">AVDCRST_MAG36-1185</name>
</gene>
<keyword evidence="2" id="KW-0560">Oxidoreductase</keyword>
<feature type="compositionally biased region" description="Low complexity" evidence="1">
    <location>
        <begin position="160"/>
        <end position="169"/>
    </location>
</feature>
<dbReference type="EC" id="1.6.5.3" evidence="2"/>
<feature type="compositionally biased region" description="Low complexity" evidence="1">
    <location>
        <begin position="20"/>
        <end position="31"/>
    </location>
</feature>
<sequence>DRLLAAVPGDGPRRARDPLRAQGGPRRAAAGRGDDRPGGALPRAGRPVPLRGADHRLHRRDPHAVPLRRHARRRRRLGLPRRDDPRAAAHGGRPRAAVRHHRRHRGGAGVGRRDHRAHRRQRGRQRHGAGPAGVHPLRVRLRGHQRPAHHRRDGRDGARPPRAAHAPADPGRPRQGPHARLRRARQAPRPAAEPRRLRPPQRRRHPGAAAGRDPRGDLGLPGAHRPGHRAVRTRARRRRPRRRAPRRGAHPV</sequence>
<evidence type="ECO:0000313" key="2">
    <source>
        <dbReference type="EMBL" id="CAA9336045.1"/>
    </source>
</evidence>
<proteinExistence type="predicted"/>
<feature type="compositionally biased region" description="Basic residues" evidence="1">
    <location>
        <begin position="137"/>
        <end position="152"/>
    </location>
</feature>
<dbReference type="AlphaFoldDB" id="A0A6J4LLK2"/>
<dbReference type="EMBL" id="CADCUH010000071">
    <property type="protein sequence ID" value="CAA9336045.1"/>
    <property type="molecule type" value="Genomic_DNA"/>
</dbReference>